<keyword evidence="2" id="KW-1185">Reference proteome</keyword>
<protein>
    <submittedName>
        <fullName evidence="1">Uncharacterized protein</fullName>
    </submittedName>
</protein>
<name>A0A4V2K6B3_9APHY</name>
<sequence length="79" mass="8676">MSRSIHLAAPTYCHPPMEVKALTLLTAIACNMPAFLCAHTCIALTLTHVLHRPSSCHSQNTRALFRSDPCIMLGLEQMS</sequence>
<dbReference type="EMBL" id="ML145337">
    <property type="protein sequence ID" value="TBU51343.1"/>
    <property type="molecule type" value="Genomic_DNA"/>
</dbReference>
<proteinExistence type="predicted"/>
<organism evidence="1 2">
    <name type="scientific">Dichomitus squalens</name>
    <dbReference type="NCBI Taxonomy" id="114155"/>
    <lineage>
        <taxon>Eukaryota</taxon>
        <taxon>Fungi</taxon>
        <taxon>Dikarya</taxon>
        <taxon>Basidiomycota</taxon>
        <taxon>Agaricomycotina</taxon>
        <taxon>Agaricomycetes</taxon>
        <taxon>Polyporales</taxon>
        <taxon>Polyporaceae</taxon>
        <taxon>Dichomitus</taxon>
    </lineage>
</organism>
<accession>A0A4V2K6B3</accession>
<gene>
    <name evidence="1" type="ORF">BD310DRAFT_360111</name>
</gene>
<dbReference type="AlphaFoldDB" id="A0A4V2K6B3"/>
<evidence type="ECO:0000313" key="2">
    <source>
        <dbReference type="Proteomes" id="UP000292082"/>
    </source>
</evidence>
<dbReference type="Proteomes" id="UP000292082">
    <property type="component" value="Unassembled WGS sequence"/>
</dbReference>
<evidence type="ECO:0000313" key="1">
    <source>
        <dbReference type="EMBL" id="TBU51343.1"/>
    </source>
</evidence>
<reference evidence="1 2" key="1">
    <citation type="submission" date="2019-01" db="EMBL/GenBank/DDBJ databases">
        <title>Draft genome sequences of three monokaryotic isolates of the white-rot basidiomycete fungus Dichomitus squalens.</title>
        <authorList>
            <consortium name="DOE Joint Genome Institute"/>
            <person name="Lopez S.C."/>
            <person name="Andreopoulos B."/>
            <person name="Pangilinan J."/>
            <person name="Lipzen A."/>
            <person name="Riley R."/>
            <person name="Ahrendt S."/>
            <person name="Ng V."/>
            <person name="Barry K."/>
            <person name="Daum C."/>
            <person name="Grigoriev I.V."/>
            <person name="Hilden K.S."/>
            <person name="Makela M.R."/>
            <person name="de Vries R.P."/>
        </authorList>
    </citation>
    <scope>NUCLEOTIDE SEQUENCE [LARGE SCALE GENOMIC DNA]</scope>
    <source>
        <strain evidence="1 2">CBS 464.89</strain>
    </source>
</reference>